<sequence>IVFPKNFIYPTPDAAPCPIGGAKLEGRIFQRTDKEGDNKMC</sequence>
<name>A0A0F9ID05_9ZZZZ</name>
<feature type="non-terminal residue" evidence="1">
    <location>
        <position position="1"/>
    </location>
</feature>
<comment type="caution">
    <text evidence="1">The sequence shown here is derived from an EMBL/GenBank/DDBJ whole genome shotgun (WGS) entry which is preliminary data.</text>
</comment>
<dbReference type="EMBL" id="LAZR01012735">
    <property type="protein sequence ID" value="KKM25357.1"/>
    <property type="molecule type" value="Genomic_DNA"/>
</dbReference>
<evidence type="ECO:0000313" key="1">
    <source>
        <dbReference type="EMBL" id="KKM25357.1"/>
    </source>
</evidence>
<proteinExistence type="predicted"/>
<gene>
    <name evidence="1" type="ORF">LCGC14_1595850</name>
</gene>
<reference evidence="1" key="1">
    <citation type="journal article" date="2015" name="Nature">
        <title>Complex archaea that bridge the gap between prokaryotes and eukaryotes.</title>
        <authorList>
            <person name="Spang A."/>
            <person name="Saw J.H."/>
            <person name="Jorgensen S.L."/>
            <person name="Zaremba-Niedzwiedzka K."/>
            <person name="Martijn J."/>
            <person name="Lind A.E."/>
            <person name="van Eijk R."/>
            <person name="Schleper C."/>
            <person name="Guy L."/>
            <person name="Ettema T.J."/>
        </authorList>
    </citation>
    <scope>NUCLEOTIDE SEQUENCE</scope>
</reference>
<accession>A0A0F9ID05</accession>
<dbReference type="AlphaFoldDB" id="A0A0F9ID05"/>
<organism evidence="1">
    <name type="scientific">marine sediment metagenome</name>
    <dbReference type="NCBI Taxonomy" id="412755"/>
    <lineage>
        <taxon>unclassified sequences</taxon>
        <taxon>metagenomes</taxon>
        <taxon>ecological metagenomes</taxon>
    </lineage>
</organism>
<protein>
    <submittedName>
        <fullName evidence="1">Uncharacterized protein</fullName>
    </submittedName>
</protein>